<dbReference type="Pfam" id="PF01488">
    <property type="entry name" value="Shikimate_DH"/>
    <property type="match status" value="1"/>
</dbReference>
<feature type="domain" description="Glutamyl-tRNA reductase N-terminal" evidence="9">
    <location>
        <begin position="7"/>
        <end position="153"/>
    </location>
</feature>
<evidence type="ECO:0000256" key="5">
    <source>
        <dbReference type="ARBA" id="ARBA00023244"/>
    </source>
</evidence>
<dbReference type="RefSeq" id="WP_349140468.1">
    <property type="nucleotide sequence ID" value="NZ_JBBMFT010000005.1"/>
</dbReference>
<keyword evidence="4" id="KW-0520">NAD</keyword>
<feature type="domain" description="Quinate/shikimate 5-dehydrogenase/glutamyl-tRNA reductase" evidence="8">
    <location>
        <begin position="174"/>
        <end position="295"/>
    </location>
</feature>
<feature type="binding site" evidence="7">
    <location>
        <begin position="112"/>
        <end position="114"/>
    </location>
    <ligand>
        <name>substrate</name>
    </ligand>
</feature>
<evidence type="ECO:0000256" key="3">
    <source>
        <dbReference type="ARBA" id="ARBA00023002"/>
    </source>
</evidence>
<evidence type="ECO:0000256" key="6">
    <source>
        <dbReference type="ARBA" id="ARBA00047561"/>
    </source>
</evidence>
<comment type="caution">
    <text evidence="7">Lacks conserved residue(s) required for the propagation of feature annotation.</text>
</comment>
<dbReference type="PANTHER" id="PTHR43013">
    <property type="entry name" value="GLUTAMYL-TRNA REDUCTASE"/>
    <property type="match status" value="1"/>
</dbReference>
<dbReference type="SUPFAM" id="SSF69742">
    <property type="entry name" value="Glutamyl tRNA-reductase catalytic, N-terminal domain"/>
    <property type="match status" value="1"/>
</dbReference>
<dbReference type="NCBIfam" id="TIGR01470">
    <property type="entry name" value="cysG_Nterm"/>
    <property type="match status" value="1"/>
</dbReference>
<evidence type="ECO:0000259" key="8">
    <source>
        <dbReference type="Pfam" id="PF01488"/>
    </source>
</evidence>
<feature type="binding site" evidence="7">
    <location>
        <begin position="49"/>
        <end position="52"/>
    </location>
    <ligand>
        <name>substrate</name>
    </ligand>
</feature>
<accession>A0ABV1EQ90</accession>
<gene>
    <name evidence="7" type="primary">hemA</name>
    <name evidence="10" type="ORF">WMO45_09555</name>
</gene>
<name>A0ABV1EQ90_9FIRM</name>
<dbReference type="EC" id="1.2.1.70" evidence="7"/>
<comment type="miscellaneous">
    <text evidence="7">During catalysis, the active site Cys acts as a nucleophile attacking the alpha-carbonyl group of tRNA-bound glutamate with the formation of a thioester intermediate between enzyme and glutamate, and the concomitant release of tRNA(Glu). The thioester intermediate is finally reduced by direct hydride transfer from NADPH, to form the product GSA.</text>
</comment>
<dbReference type="InterPro" id="IPR036343">
    <property type="entry name" value="GluRdtase_N_sf"/>
</dbReference>
<protein>
    <recommendedName>
        <fullName evidence="7">Glutamyl-tRNA reductase</fullName>
        <shortName evidence="7">GluTR</shortName>
        <ecNumber evidence="7">1.2.1.70</ecNumber>
    </recommendedName>
</protein>
<evidence type="ECO:0000313" key="11">
    <source>
        <dbReference type="Proteomes" id="UP001440599"/>
    </source>
</evidence>
<keyword evidence="5 7" id="KW-0627">Porphyrin biosynthesis</keyword>
<comment type="catalytic activity">
    <reaction evidence="7">
        <text>(S)-4-amino-5-oxopentanoate + tRNA(Glu) + NADP(+) = L-glutamyl-tRNA(Glu) + NADPH + H(+)</text>
        <dbReference type="Rhea" id="RHEA:12344"/>
        <dbReference type="Rhea" id="RHEA-COMP:9663"/>
        <dbReference type="Rhea" id="RHEA-COMP:9680"/>
        <dbReference type="ChEBI" id="CHEBI:15378"/>
        <dbReference type="ChEBI" id="CHEBI:57501"/>
        <dbReference type="ChEBI" id="CHEBI:57783"/>
        <dbReference type="ChEBI" id="CHEBI:58349"/>
        <dbReference type="ChEBI" id="CHEBI:78442"/>
        <dbReference type="ChEBI" id="CHEBI:78520"/>
        <dbReference type="EC" id="1.2.1.70"/>
    </reaction>
</comment>
<comment type="function">
    <text evidence="7">Catalyzes the NADPH-dependent reduction of glutamyl-tRNA(Glu) to glutamate 1-semialdehyde (GSA).</text>
</comment>
<comment type="catalytic activity">
    <reaction evidence="6">
        <text>precorrin-2 + NAD(+) = sirohydrochlorin + NADH + 2 H(+)</text>
        <dbReference type="Rhea" id="RHEA:15613"/>
        <dbReference type="ChEBI" id="CHEBI:15378"/>
        <dbReference type="ChEBI" id="CHEBI:57540"/>
        <dbReference type="ChEBI" id="CHEBI:57945"/>
        <dbReference type="ChEBI" id="CHEBI:58351"/>
        <dbReference type="ChEBI" id="CHEBI:58827"/>
        <dbReference type="EC" id="1.3.1.76"/>
    </reaction>
</comment>
<proteinExistence type="inferred from homology"/>
<evidence type="ECO:0000313" key="10">
    <source>
        <dbReference type="EMBL" id="MEQ2456768.1"/>
    </source>
</evidence>
<comment type="domain">
    <text evidence="7">Possesses an unusual extended V-shaped dimeric structure with each monomer consisting of three distinct domains arranged along a curved 'spinal' alpha-helix. The N-terminal catalytic domain specifically recognizes the glutamate moiety of the substrate. The second domain is the NADPH-binding domain, and the third C-terminal domain is responsible for dimerization.</text>
</comment>
<keyword evidence="3 7" id="KW-0560">Oxidoreductase</keyword>
<organism evidence="10 11">
    <name type="scientific">Flavonifractor hominis</name>
    <dbReference type="NCBI Taxonomy" id="3133178"/>
    <lineage>
        <taxon>Bacteria</taxon>
        <taxon>Bacillati</taxon>
        <taxon>Bacillota</taxon>
        <taxon>Clostridia</taxon>
        <taxon>Eubacteriales</taxon>
        <taxon>Oscillospiraceae</taxon>
        <taxon>Flavonifractor</taxon>
    </lineage>
</organism>
<dbReference type="InterPro" id="IPR015895">
    <property type="entry name" value="4pyrrol_synth_GluRdtase_N"/>
</dbReference>
<feature type="binding site" evidence="7">
    <location>
        <position position="107"/>
    </location>
    <ligand>
        <name>substrate</name>
    </ligand>
</feature>
<reference evidence="10 11" key="1">
    <citation type="submission" date="2024-03" db="EMBL/GenBank/DDBJ databases">
        <title>Human intestinal bacterial collection.</title>
        <authorList>
            <person name="Pauvert C."/>
            <person name="Hitch T.C.A."/>
            <person name="Clavel T."/>
        </authorList>
    </citation>
    <scope>NUCLEOTIDE SEQUENCE [LARGE SCALE GENOMIC DNA]</scope>
    <source>
        <strain evidence="10 11">CLA-AP-H34</strain>
    </source>
</reference>
<feature type="active site" description="Nucleophile" evidence="7">
    <location>
        <position position="50"/>
    </location>
</feature>
<comment type="subunit">
    <text evidence="7">Homodimer.</text>
</comment>
<dbReference type="SUPFAM" id="SSF51735">
    <property type="entry name" value="NAD(P)-binding Rossmann-fold domains"/>
    <property type="match status" value="2"/>
</dbReference>
<evidence type="ECO:0000259" key="9">
    <source>
        <dbReference type="Pfam" id="PF05201"/>
    </source>
</evidence>
<comment type="pathway">
    <text evidence="7">Porphyrin-containing compound metabolism; protoporphyrin-IX biosynthesis; 5-aminolevulinate from L-glutamyl-tRNA(Glu): step 1/2.</text>
</comment>
<dbReference type="PANTHER" id="PTHR43013:SF1">
    <property type="entry name" value="GLUTAMYL-TRNA REDUCTASE"/>
    <property type="match status" value="1"/>
</dbReference>
<dbReference type="Gene3D" id="3.30.460.30">
    <property type="entry name" value="Glutamyl-tRNA reductase, N-terminal domain"/>
    <property type="match status" value="1"/>
</dbReference>
<dbReference type="Proteomes" id="UP001440599">
    <property type="component" value="Unassembled WGS sequence"/>
</dbReference>
<dbReference type="Pfam" id="PF05201">
    <property type="entry name" value="GlutR_N"/>
    <property type="match status" value="1"/>
</dbReference>
<evidence type="ECO:0000256" key="7">
    <source>
        <dbReference type="HAMAP-Rule" id="MF_00087"/>
    </source>
</evidence>
<feature type="binding site" evidence="7">
    <location>
        <begin position="187"/>
        <end position="192"/>
    </location>
    <ligand>
        <name>NADP(+)</name>
        <dbReference type="ChEBI" id="CHEBI:58349"/>
    </ligand>
</feature>
<dbReference type="Pfam" id="PF13241">
    <property type="entry name" value="NAD_binding_7"/>
    <property type="match status" value="1"/>
</dbReference>
<sequence>MNIVMSGLDWHRAPIDLREALSFTRGQVLELDRKLRSAAGVEGCVLLSTCNRTELYLSCAGQARPDAGALLCAAAGVPYAPFADAFESCRDEDAARRLMEVAGGLRSQIWGEDQIVTQVKAAVQAAREAGSADAVLETLFRAAAAAGKEIKTRVRLTGVPRSAAQSAVERLARDAGGLAGKRALVIGNGEMGRLAAGLLRAAGCSVTVTLRSYHHGQTVVPAGCSVTPYEERYRAMEGMDLLLSATTSPHYTVSAQALAELERPPRLLADLAIPRDIEPAVGGLSGFTLYNVDDLGVDTGRSIPPEAEEIVENHLERIAQWENYRACLPGLERVKQAVVARVLSTDPEGAEEQELVARAVSRAVDLLSGGLKERITPEELERCAAKIEVHTAARPRRSTGGTGELRFPLFIDLVGKKAVVVGGGRVACRRAEVLARFGARVVLVAPRCDAPPQGVEWLRRSYASGDLAGAEVAVAATDDRSVNRAAGEEARALGIPVSVADAPEECTFFFPAVCTGDNLVAGVTGRGDDHARTARAARAIRGVLEGLE</sequence>
<dbReference type="HAMAP" id="MF_00087">
    <property type="entry name" value="Glu_tRNA_reductase"/>
    <property type="match status" value="1"/>
</dbReference>
<dbReference type="InterPro" id="IPR006151">
    <property type="entry name" value="Shikm_DH/Glu-tRNA_Rdtase"/>
</dbReference>
<dbReference type="InterPro" id="IPR000343">
    <property type="entry name" value="4pyrrol_synth_GluRdtase"/>
</dbReference>
<feature type="binding site" evidence="7">
    <location>
        <position position="118"/>
    </location>
    <ligand>
        <name>substrate</name>
    </ligand>
</feature>
<keyword evidence="2 7" id="KW-0521">NADP</keyword>
<dbReference type="Gene3D" id="3.40.50.720">
    <property type="entry name" value="NAD(P)-binding Rossmann-like Domain"/>
    <property type="match status" value="2"/>
</dbReference>
<evidence type="ECO:0000256" key="4">
    <source>
        <dbReference type="ARBA" id="ARBA00023027"/>
    </source>
</evidence>
<comment type="caution">
    <text evidence="10">The sequence shown here is derived from an EMBL/GenBank/DDBJ whole genome shotgun (WGS) entry which is preliminary data.</text>
</comment>
<dbReference type="EMBL" id="JBBMFT010000005">
    <property type="protein sequence ID" value="MEQ2456768.1"/>
    <property type="molecule type" value="Genomic_DNA"/>
</dbReference>
<evidence type="ECO:0000256" key="1">
    <source>
        <dbReference type="ARBA" id="ARBA00005010"/>
    </source>
</evidence>
<evidence type="ECO:0000256" key="2">
    <source>
        <dbReference type="ARBA" id="ARBA00022857"/>
    </source>
</evidence>
<comment type="similarity">
    <text evidence="7">Belongs to the glutamyl-tRNA reductase family.</text>
</comment>
<keyword evidence="11" id="KW-1185">Reference proteome</keyword>
<comment type="pathway">
    <text evidence="1">Porphyrin-containing compound metabolism; siroheme biosynthesis; sirohydrochlorin from precorrin-2: step 1/1.</text>
</comment>
<dbReference type="InterPro" id="IPR036291">
    <property type="entry name" value="NAD(P)-bd_dom_sf"/>
</dbReference>
<dbReference type="InterPro" id="IPR006367">
    <property type="entry name" value="Sirohaem_synthase_N"/>
</dbReference>